<name>A0AAV2ZNT6_PYXAD</name>
<proteinExistence type="predicted"/>
<accession>A0AAV2ZNT6</accession>
<reference evidence="1" key="1">
    <citation type="thesis" date="2020" institute="ProQuest LLC" country="789 East Eisenhower Parkway, Ann Arbor, MI, USA">
        <title>Comparative Genomics and Chromosome Evolution.</title>
        <authorList>
            <person name="Mudd A.B."/>
        </authorList>
    </citation>
    <scope>NUCLEOTIDE SEQUENCE</scope>
    <source>
        <strain evidence="1">1538</strain>
        <tissue evidence="1">Blood</tissue>
    </source>
</reference>
<gene>
    <name evidence="1" type="ORF">GDO54_018571</name>
</gene>
<dbReference type="AlphaFoldDB" id="A0AAV2ZNT6"/>
<dbReference type="Proteomes" id="UP001181693">
    <property type="component" value="Unassembled WGS sequence"/>
</dbReference>
<protein>
    <submittedName>
        <fullName evidence="1">Uncharacterized protein</fullName>
    </submittedName>
</protein>
<sequence length="74" mass="8187">MQVMGGEQSRVLLVSSPPPLSIEQKGAACTAFVRSSVTGNDYERSLNGKWKSNKWKKLYQSTTPTSSFYQALTN</sequence>
<keyword evidence="2" id="KW-1185">Reference proteome</keyword>
<evidence type="ECO:0000313" key="2">
    <source>
        <dbReference type="Proteomes" id="UP001181693"/>
    </source>
</evidence>
<evidence type="ECO:0000313" key="1">
    <source>
        <dbReference type="EMBL" id="DBA13447.1"/>
    </source>
</evidence>
<comment type="caution">
    <text evidence="1">The sequence shown here is derived from an EMBL/GenBank/DDBJ whole genome shotgun (WGS) entry which is preliminary data.</text>
</comment>
<dbReference type="EMBL" id="DYDO01003891">
    <property type="protein sequence ID" value="DBA13447.1"/>
    <property type="molecule type" value="Genomic_DNA"/>
</dbReference>
<organism evidence="1 2">
    <name type="scientific">Pyxicephalus adspersus</name>
    <name type="common">African bullfrog</name>
    <dbReference type="NCBI Taxonomy" id="30357"/>
    <lineage>
        <taxon>Eukaryota</taxon>
        <taxon>Metazoa</taxon>
        <taxon>Chordata</taxon>
        <taxon>Craniata</taxon>
        <taxon>Vertebrata</taxon>
        <taxon>Euteleostomi</taxon>
        <taxon>Amphibia</taxon>
        <taxon>Batrachia</taxon>
        <taxon>Anura</taxon>
        <taxon>Neobatrachia</taxon>
        <taxon>Ranoidea</taxon>
        <taxon>Pyxicephalidae</taxon>
        <taxon>Pyxicephalinae</taxon>
        <taxon>Pyxicephalus</taxon>
    </lineage>
</organism>